<organism evidence="1 2">
    <name type="scientific">Ovis aries</name>
    <name type="common">Sheep</name>
    <dbReference type="NCBI Taxonomy" id="9940"/>
    <lineage>
        <taxon>Eukaryota</taxon>
        <taxon>Metazoa</taxon>
        <taxon>Chordata</taxon>
        <taxon>Craniata</taxon>
        <taxon>Vertebrata</taxon>
        <taxon>Euteleostomi</taxon>
        <taxon>Mammalia</taxon>
        <taxon>Eutheria</taxon>
        <taxon>Laurasiatheria</taxon>
        <taxon>Artiodactyla</taxon>
        <taxon>Ruminantia</taxon>
        <taxon>Pecora</taxon>
        <taxon>Bovidae</taxon>
        <taxon>Caprinae</taxon>
        <taxon>Ovis</taxon>
    </lineage>
</organism>
<comment type="caution">
    <text evidence="1">The sequence shown here is derived from an EMBL/GenBank/DDBJ whole genome shotgun (WGS) entry which is preliminary data.</text>
</comment>
<reference evidence="1 2" key="1">
    <citation type="submission" date="2020-12" db="EMBL/GenBank/DDBJ databases">
        <title>De novo assembly of Tibetan sheep genome.</title>
        <authorList>
            <person name="Li X."/>
        </authorList>
    </citation>
    <scope>NUCLEOTIDE SEQUENCE [LARGE SCALE GENOMIC DNA]</scope>
    <source>
        <tissue evidence="1">Heart</tissue>
    </source>
</reference>
<gene>
    <name evidence="1" type="ORF">JEQ12_008218</name>
</gene>
<accession>A0A835ZQU8</accession>
<sequence length="202" mass="21866">MKPLRMWAAVIPVIMEKLRRGDYLPQDLGQGPGNLLVDSSVDCDSVALLQKFALDSTSCLAPGAKSRAQIRDDCRSANLNRCCNCHKNPSCNRWDCSGEEKAPCAPRPLQRRYEGVPLGSAVLSLDAGPVSRGKSATSVVQAPTRIIDASQSSWHDPEARVPSVPAYFVASATGKTARIPDYGKTEYACNNTQESQNGQFQP</sequence>
<evidence type="ECO:0000313" key="1">
    <source>
        <dbReference type="EMBL" id="KAG5197489.1"/>
    </source>
</evidence>
<dbReference type="Proteomes" id="UP000664991">
    <property type="component" value="Unassembled WGS sequence"/>
</dbReference>
<dbReference type="AlphaFoldDB" id="A0A835ZQU8"/>
<proteinExistence type="predicted"/>
<evidence type="ECO:0000313" key="2">
    <source>
        <dbReference type="Proteomes" id="UP000664991"/>
    </source>
</evidence>
<protein>
    <submittedName>
        <fullName evidence="1">Uncharacterized protein</fullName>
    </submittedName>
</protein>
<name>A0A835ZQU8_SHEEP</name>
<dbReference type="EMBL" id="JAEMGP010000019">
    <property type="protein sequence ID" value="KAG5197489.1"/>
    <property type="molecule type" value="Genomic_DNA"/>
</dbReference>